<dbReference type="PANTHER" id="PTHR17204">
    <property type="entry name" value="PRE-MRNA PROCESSING PROTEIN PRP39-RELATED"/>
    <property type="match status" value="1"/>
</dbReference>
<evidence type="ECO:0000256" key="3">
    <source>
        <dbReference type="ARBA" id="ARBA00022737"/>
    </source>
</evidence>
<dbReference type="EMBL" id="CAKOFQ010006917">
    <property type="protein sequence ID" value="CAH1982222.1"/>
    <property type="molecule type" value="Genomic_DNA"/>
</dbReference>
<feature type="compositionally biased region" description="Low complexity" evidence="7">
    <location>
        <begin position="309"/>
        <end position="340"/>
    </location>
</feature>
<dbReference type="GO" id="GO:0030627">
    <property type="term" value="F:pre-mRNA 5'-splice site binding"/>
    <property type="evidence" value="ECO:0007669"/>
    <property type="project" value="TreeGrafter"/>
</dbReference>
<keyword evidence="4" id="KW-0508">mRNA splicing</keyword>
<evidence type="ECO:0000256" key="2">
    <source>
        <dbReference type="ARBA" id="ARBA00022664"/>
    </source>
</evidence>
<protein>
    <recommendedName>
        <fullName evidence="10">Pre-mRNA-processing factor 39</fullName>
    </recommendedName>
</protein>
<dbReference type="Pfam" id="PF23241">
    <property type="entry name" value="HAT_PRP39_C"/>
    <property type="match status" value="1"/>
</dbReference>
<dbReference type="Proteomes" id="UP001152888">
    <property type="component" value="Unassembled WGS sequence"/>
</dbReference>
<evidence type="ECO:0008006" key="10">
    <source>
        <dbReference type="Google" id="ProtNLM"/>
    </source>
</evidence>
<feature type="region of interest" description="Disordered" evidence="7">
    <location>
        <begin position="288"/>
        <end position="340"/>
    </location>
</feature>
<evidence type="ECO:0000256" key="7">
    <source>
        <dbReference type="SAM" id="MobiDB-lite"/>
    </source>
</evidence>
<evidence type="ECO:0000256" key="4">
    <source>
        <dbReference type="ARBA" id="ARBA00023187"/>
    </source>
</evidence>
<dbReference type="GO" id="GO:0000395">
    <property type="term" value="P:mRNA 5'-splice site recognition"/>
    <property type="evidence" value="ECO:0007669"/>
    <property type="project" value="TreeGrafter"/>
</dbReference>
<feature type="compositionally biased region" description="Basic and acidic residues" evidence="7">
    <location>
        <begin position="288"/>
        <end position="308"/>
    </location>
</feature>
<accession>A0A9P0KR54</accession>
<sequence length="385" mass="44495">MHKATVNAVTSRWNYEEGIKRPYFHVKPLERCQLKNWQDYLDYETEQGDRTRIIVLFERCLIACALYEEFWLKFVHYLEGLKDEMLQPKIRDVYERACTIHHLKKPSLHLQWAMFEEGVGNPARAAEILVNLEKSVPNVLQVAYRRINLERRRGDFEKCTQLYEHYINNSKNKMISSNIAIKFSRFCFKVMKDFDKAQEALKTAIIKDPNNPRLHLQLIDLTLQKPDLKESDVTSIIESFLDKDSTDADQKVLFAQRKLEYLEDFGGDIFSVQAAYEQYQKLLKLSKETGKKKEPKSESSSSTKKEKSSTTPSTNPTSSYTNYSGYGPGSNQPAYPYSGQGQGQYNYGQYGQGGDQYQYQNWQYPHGGYGGYNQWGGYGGGYGGY</sequence>
<dbReference type="InterPro" id="IPR059164">
    <property type="entry name" value="HAT_PRP39_C"/>
</dbReference>
<evidence type="ECO:0000256" key="1">
    <source>
        <dbReference type="ARBA" id="ARBA00004123"/>
    </source>
</evidence>
<dbReference type="InterPro" id="IPR003107">
    <property type="entry name" value="HAT"/>
</dbReference>
<proteinExistence type="inferred from homology"/>
<keyword evidence="2" id="KW-0507">mRNA processing</keyword>
<gene>
    <name evidence="8" type="ORF">ACAOBT_LOCUS14891</name>
</gene>
<dbReference type="Gene3D" id="1.25.40.10">
    <property type="entry name" value="Tetratricopeptide repeat domain"/>
    <property type="match status" value="1"/>
</dbReference>
<comment type="caution">
    <text evidence="8">The sequence shown here is derived from an EMBL/GenBank/DDBJ whole genome shotgun (WGS) entry which is preliminary data.</text>
</comment>
<dbReference type="AlphaFoldDB" id="A0A9P0KR54"/>
<name>A0A9P0KR54_ACAOB</name>
<dbReference type="SMART" id="SM00386">
    <property type="entry name" value="HAT"/>
    <property type="match status" value="3"/>
</dbReference>
<dbReference type="GO" id="GO:0071004">
    <property type="term" value="C:U2-type prespliceosome"/>
    <property type="evidence" value="ECO:0007669"/>
    <property type="project" value="TreeGrafter"/>
</dbReference>
<keyword evidence="3" id="KW-0677">Repeat</keyword>
<dbReference type="SUPFAM" id="SSF48452">
    <property type="entry name" value="TPR-like"/>
    <property type="match status" value="1"/>
</dbReference>
<dbReference type="GO" id="GO:0000243">
    <property type="term" value="C:commitment complex"/>
    <property type="evidence" value="ECO:0007669"/>
    <property type="project" value="TreeGrafter"/>
</dbReference>
<keyword evidence="5" id="KW-0539">Nucleus</keyword>
<evidence type="ECO:0000256" key="6">
    <source>
        <dbReference type="ARBA" id="ARBA00038019"/>
    </source>
</evidence>
<dbReference type="OrthoDB" id="10265668at2759"/>
<dbReference type="GO" id="GO:0005685">
    <property type="term" value="C:U1 snRNP"/>
    <property type="evidence" value="ECO:0007669"/>
    <property type="project" value="TreeGrafter"/>
</dbReference>
<organism evidence="8 9">
    <name type="scientific">Acanthoscelides obtectus</name>
    <name type="common">Bean weevil</name>
    <name type="synonym">Bruchus obtectus</name>
    <dbReference type="NCBI Taxonomy" id="200917"/>
    <lineage>
        <taxon>Eukaryota</taxon>
        <taxon>Metazoa</taxon>
        <taxon>Ecdysozoa</taxon>
        <taxon>Arthropoda</taxon>
        <taxon>Hexapoda</taxon>
        <taxon>Insecta</taxon>
        <taxon>Pterygota</taxon>
        <taxon>Neoptera</taxon>
        <taxon>Endopterygota</taxon>
        <taxon>Coleoptera</taxon>
        <taxon>Polyphaga</taxon>
        <taxon>Cucujiformia</taxon>
        <taxon>Chrysomeloidea</taxon>
        <taxon>Chrysomelidae</taxon>
        <taxon>Bruchinae</taxon>
        <taxon>Bruchini</taxon>
        <taxon>Acanthoscelides</taxon>
    </lineage>
</organism>
<comment type="subcellular location">
    <subcellularLocation>
        <location evidence="1">Nucleus</location>
    </subcellularLocation>
</comment>
<dbReference type="PANTHER" id="PTHR17204:SF5">
    <property type="entry name" value="PRE-MRNA-PROCESSING FACTOR 39"/>
    <property type="match status" value="1"/>
</dbReference>
<dbReference type="FunFam" id="1.25.40.10:FF:000063">
    <property type="entry name" value="Pre-mRNA processing factor 39"/>
    <property type="match status" value="1"/>
</dbReference>
<comment type="similarity">
    <text evidence="6">Belongs to the PRP39 family.</text>
</comment>
<dbReference type="InterPro" id="IPR011990">
    <property type="entry name" value="TPR-like_helical_dom_sf"/>
</dbReference>
<evidence type="ECO:0000256" key="5">
    <source>
        <dbReference type="ARBA" id="ARBA00023242"/>
    </source>
</evidence>
<keyword evidence="9" id="KW-1185">Reference proteome</keyword>
<evidence type="ECO:0000313" key="8">
    <source>
        <dbReference type="EMBL" id="CAH1982222.1"/>
    </source>
</evidence>
<reference evidence="8" key="1">
    <citation type="submission" date="2022-03" db="EMBL/GenBank/DDBJ databases">
        <authorList>
            <person name="Sayadi A."/>
        </authorList>
    </citation>
    <scope>NUCLEOTIDE SEQUENCE</scope>
</reference>
<evidence type="ECO:0000313" key="9">
    <source>
        <dbReference type="Proteomes" id="UP001152888"/>
    </source>
</evidence>